<feature type="transmembrane region" description="Helical" evidence="1">
    <location>
        <begin position="21"/>
        <end position="42"/>
    </location>
</feature>
<feature type="transmembrane region" description="Helical" evidence="1">
    <location>
        <begin position="299"/>
        <end position="319"/>
    </location>
</feature>
<comment type="caution">
    <text evidence="2">The sequence shown here is derived from an EMBL/GenBank/DDBJ whole genome shotgun (WGS) entry which is preliminary data.</text>
</comment>
<gene>
    <name evidence="2" type="ORF">ACFPTR_12290</name>
</gene>
<keyword evidence="3" id="KW-1185">Reference proteome</keyword>
<proteinExistence type="predicted"/>
<evidence type="ECO:0000313" key="3">
    <source>
        <dbReference type="Proteomes" id="UP001596143"/>
    </source>
</evidence>
<protein>
    <submittedName>
        <fullName evidence="2">DUF6449 domain-containing protein</fullName>
    </submittedName>
</protein>
<keyword evidence="1" id="KW-0812">Transmembrane</keyword>
<feature type="transmembrane region" description="Helical" evidence="1">
    <location>
        <begin position="331"/>
        <end position="348"/>
    </location>
</feature>
<dbReference type="InterPro" id="IPR053046">
    <property type="entry name" value="ABC-5_transporter"/>
</dbReference>
<reference evidence="3" key="1">
    <citation type="journal article" date="2019" name="Int. J. Syst. Evol. Microbiol.">
        <title>The Global Catalogue of Microorganisms (GCM) 10K type strain sequencing project: providing services to taxonomists for standard genome sequencing and annotation.</title>
        <authorList>
            <consortium name="The Broad Institute Genomics Platform"/>
            <consortium name="The Broad Institute Genome Sequencing Center for Infectious Disease"/>
            <person name="Wu L."/>
            <person name="Ma J."/>
        </authorList>
    </citation>
    <scope>NUCLEOTIDE SEQUENCE [LARGE SCALE GENOMIC DNA]</scope>
    <source>
        <strain evidence="3">CGMCC 1.15790</strain>
    </source>
</reference>
<feature type="transmembrane region" description="Helical" evidence="1">
    <location>
        <begin position="233"/>
        <end position="254"/>
    </location>
</feature>
<feature type="transmembrane region" description="Helical" evidence="1">
    <location>
        <begin position="274"/>
        <end position="293"/>
    </location>
</feature>
<evidence type="ECO:0000313" key="2">
    <source>
        <dbReference type="EMBL" id="MFC5629630.1"/>
    </source>
</evidence>
<evidence type="ECO:0000256" key="1">
    <source>
        <dbReference type="SAM" id="Phobius"/>
    </source>
</evidence>
<sequence length="654" mass="76377">MKSNKSFINKGMQKQNMKQHGWLGIVFFIGLLFALPLQMFLLASDIRNRDSLVIENVFDIAYPFQFILIIFLPILAGIVLFRYLHVKSAVDMMHSLPIKRVHLYLNHYLTGTLLLLIPLWLVAMLLFFVRDISPIYQEITNGDIGIWTLVMTVMVLLFYSVSIFVGMMTGISVAQGILSFILLILPTALFYLIHANLAMHLYGYSRGYVMDEWSTYLSPIVWLSELNYREFSYLPLIFYALFCVIFIVLAYYLYQWRPLEMSGQTIVFEFLRPIFKYGVTVCTMLVGAVYFDQYPHDGWIIFGLIAGSLIGFLVAEIILKKTWHIWRKKLLVQYGVYASIILVLSVLIKTDVIGYETRVPEASEIERVFLGKDPWTLQDEQLDEEDIFIQDPTFIEEVRSFHEKIVTKQPEPVISNHLYEDSYVIAYDLENGSRLVRQYHIPMEESEEYVGSLIESKPYKTFFFELDRWEQAPIETITFVSQGPESKNVKITDENEIEELRHILKYDIYSLTADDLIGGEPTWGSIKIETETTLKNEEAVYMSWNKSFAEVDEWLRRNDYINEARIVPEDIDTIDVIDVSSSERITYPEEYFFREKEYDLTEIQDEELIAEALQHSRNFGQADYVVRFTLSNHGYFFGTLRTEDVSEAFIQYVE</sequence>
<keyword evidence="1" id="KW-0472">Membrane</keyword>
<dbReference type="EMBL" id="JBHSPF010000065">
    <property type="protein sequence ID" value="MFC5629630.1"/>
    <property type="molecule type" value="Genomic_DNA"/>
</dbReference>
<feature type="transmembrane region" description="Helical" evidence="1">
    <location>
        <begin position="105"/>
        <end position="129"/>
    </location>
</feature>
<dbReference type="RefSeq" id="WP_270897609.1">
    <property type="nucleotide sequence ID" value="NZ_JBHSPF010000065.1"/>
</dbReference>
<dbReference type="PANTHER" id="PTHR39177">
    <property type="entry name" value="ABC TRANSPORTER PERMEASE YTRC-RELATED"/>
    <property type="match status" value="1"/>
</dbReference>
<accession>A0ABW0U9W8</accession>
<organism evidence="2 3">
    <name type="scientific">Aliibacillus thermotolerans</name>
    <dbReference type="NCBI Taxonomy" id="1834418"/>
    <lineage>
        <taxon>Bacteria</taxon>
        <taxon>Bacillati</taxon>
        <taxon>Bacillota</taxon>
        <taxon>Bacilli</taxon>
        <taxon>Bacillales</taxon>
        <taxon>Bacillaceae</taxon>
        <taxon>Aliibacillus</taxon>
    </lineage>
</organism>
<name>A0ABW0U9W8_9BACI</name>
<feature type="transmembrane region" description="Helical" evidence="1">
    <location>
        <begin position="144"/>
        <end position="165"/>
    </location>
</feature>
<feature type="transmembrane region" description="Helical" evidence="1">
    <location>
        <begin position="62"/>
        <end position="84"/>
    </location>
</feature>
<dbReference type="PANTHER" id="PTHR39177:SF1">
    <property type="entry name" value="ABC TRANSPORTER PERMEASE YTRC-RELATED"/>
    <property type="match status" value="1"/>
</dbReference>
<keyword evidence="1" id="KW-1133">Transmembrane helix</keyword>
<feature type="transmembrane region" description="Helical" evidence="1">
    <location>
        <begin position="177"/>
        <end position="202"/>
    </location>
</feature>
<dbReference type="Proteomes" id="UP001596143">
    <property type="component" value="Unassembled WGS sequence"/>
</dbReference>